<dbReference type="Gene3D" id="3.40.50.300">
    <property type="entry name" value="P-loop containing nucleotide triphosphate hydrolases"/>
    <property type="match status" value="1"/>
</dbReference>
<dbReference type="Pfam" id="PF10609">
    <property type="entry name" value="ParA"/>
    <property type="match status" value="1"/>
</dbReference>
<comment type="subunit">
    <text evidence="6">Homodimer.</text>
</comment>
<evidence type="ECO:0000313" key="8">
    <source>
        <dbReference type="Proteomes" id="UP000518887"/>
    </source>
</evidence>
<dbReference type="HAMAP" id="MF_02040">
    <property type="entry name" value="Mrp_NBP35"/>
    <property type="match status" value="1"/>
</dbReference>
<evidence type="ECO:0000256" key="5">
    <source>
        <dbReference type="ARBA" id="ARBA00023014"/>
    </source>
</evidence>
<organism evidence="7 8">
    <name type="scientific">Treponema ruminis</name>
    <dbReference type="NCBI Taxonomy" id="744515"/>
    <lineage>
        <taxon>Bacteria</taxon>
        <taxon>Pseudomonadati</taxon>
        <taxon>Spirochaetota</taxon>
        <taxon>Spirochaetia</taxon>
        <taxon>Spirochaetales</taxon>
        <taxon>Treponemataceae</taxon>
        <taxon>Treponema</taxon>
    </lineage>
</organism>
<accession>A0A7W8G7D6</accession>
<dbReference type="GO" id="GO:0140663">
    <property type="term" value="F:ATP-dependent FeS chaperone activity"/>
    <property type="evidence" value="ECO:0007669"/>
    <property type="project" value="InterPro"/>
</dbReference>
<sequence>MAEECTHNCSTCGSNCKSKDLRATLREGSCVKKVIGVVSGKGGVGKSLVTALLASKMRKAGFKTAVLDADITGPSIPTSFGVSDQKATGDKTGTIYPVKTETGIQLMSMNFLLEKETDPVLWRGPVIAGAVKQFWTDVEWRDVDFMFVDMPPGTGDVPLTVFQSLPVDGIVVVSSPQQLVRVIVEKAVKMANMMKVPIVGLVENMSYVKCPHCNEEIKVFGESNINGIAKDYGIPVLARIPMSEDISKAIDEGDVERLDADFLDAAVDLIKAI</sequence>
<keyword evidence="4 6" id="KW-0408">Iron</keyword>
<comment type="function">
    <text evidence="6">Binds and transfers iron-sulfur (Fe-S) clusters to target apoproteins. Can hydrolyze ATP.</text>
</comment>
<dbReference type="Proteomes" id="UP000518887">
    <property type="component" value="Unassembled WGS sequence"/>
</dbReference>
<dbReference type="GO" id="GO:0046872">
    <property type="term" value="F:metal ion binding"/>
    <property type="evidence" value="ECO:0007669"/>
    <property type="project" value="UniProtKB-KW"/>
</dbReference>
<dbReference type="FunFam" id="3.40.50.300:FF:001119">
    <property type="entry name" value="Iron-sulfur cluster carrier protein"/>
    <property type="match status" value="1"/>
</dbReference>
<dbReference type="GO" id="GO:0016887">
    <property type="term" value="F:ATP hydrolysis activity"/>
    <property type="evidence" value="ECO:0007669"/>
    <property type="project" value="UniProtKB-UniRule"/>
</dbReference>
<evidence type="ECO:0000256" key="4">
    <source>
        <dbReference type="ARBA" id="ARBA00023004"/>
    </source>
</evidence>
<protein>
    <recommendedName>
        <fullName evidence="6">Iron-sulfur cluster carrier protein</fullName>
    </recommendedName>
</protein>
<dbReference type="AlphaFoldDB" id="A0A7W8G7D6"/>
<dbReference type="InterPro" id="IPR033756">
    <property type="entry name" value="YlxH/NBP35"/>
</dbReference>
<evidence type="ECO:0000313" key="7">
    <source>
        <dbReference type="EMBL" id="MBB5225160.1"/>
    </source>
</evidence>
<dbReference type="PANTHER" id="PTHR42961">
    <property type="entry name" value="IRON-SULFUR PROTEIN NUBPL"/>
    <property type="match status" value="1"/>
</dbReference>
<keyword evidence="2 6" id="KW-0547">Nucleotide-binding</keyword>
<dbReference type="EMBL" id="JACHFQ010000001">
    <property type="protein sequence ID" value="MBB5225160.1"/>
    <property type="molecule type" value="Genomic_DNA"/>
</dbReference>
<evidence type="ECO:0000256" key="3">
    <source>
        <dbReference type="ARBA" id="ARBA00022840"/>
    </source>
</evidence>
<gene>
    <name evidence="7" type="ORF">HNP76_000500</name>
</gene>
<reference evidence="7 8" key="1">
    <citation type="submission" date="2020-08" db="EMBL/GenBank/DDBJ databases">
        <title>Genomic Encyclopedia of Type Strains, Phase IV (KMG-IV): sequencing the most valuable type-strain genomes for metagenomic binning, comparative biology and taxonomic classification.</title>
        <authorList>
            <person name="Goeker M."/>
        </authorList>
    </citation>
    <scope>NUCLEOTIDE SEQUENCE [LARGE SCALE GENOMIC DNA]</scope>
    <source>
        <strain evidence="7 8">DSM 103462</strain>
    </source>
</reference>
<dbReference type="GO" id="GO:0051539">
    <property type="term" value="F:4 iron, 4 sulfur cluster binding"/>
    <property type="evidence" value="ECO:0007669"/>
    <property type="project" value="TreeGrafter"/>
</dbReference>
<keyword evidence="6" id="KW-0378">Hydrolase</keyword>
<keyword evidence="1 6" id="KW-0479">Metal-binding</keyword>
<dbReference type="PANTHER" id="PTHR42961:SF2">
    <property type="entry name" value="IRON-SULFUR PROTEIN NUBPL"/>
    <property type="match status" value="1"/>
</dbReference>
<evidence type="ECO:0000256" key="6">
    <source>
        <dbReference type="HAMAP-Rule" id="MF_02040"/>
    </source>
</evidence>
<evidence type="ECO:0000256" key="1">
    <source>
        <dbReference type="ARBA" id="ARBA00022723"/>
    </source>
</evidence>
<dbReference type="GO" id="GO:0005524">
    <property type="term" value="F:ATP binding"/>
    <property type="evidence" value="ECO:0007669"/>
    <property type="project" value="UniProtKB-UniRule"/>
</dbReference>
<dbReference type="GO" id="GO:0016226">
    <property type="term" value="P:iron-sulfur cluster assembly"/>
    <property type="evidence" value="ECO:0007669"/>
    <property type="project" value="InterPro"/>
</dbReference>
<comment type="caution">
    <text evidence="7">The sequence shown here is derived from an EMBL/GenBank/DDBJ whole genome shotgun (WGS) entry which is preliminary data.</text>
</comment>
<dbReference type="SUPFAM" id="SSF52540">
    <property type="entry name" value="P-loop containing nucleoside triphosphate hydrolases"/>
    <property type="match status" value="1"/>
</dbReference>
<name>A0A7W8G7D6_9SPIR</name>
<dbReference type="InterPro" id="IPR019591">
    <property type="entry name" value="Mrp/NBP35_ATP-bd"/>
</dbReference>
<comment type="similarity">
    <text evidence="6">Belongs to the Mrp/NBP35 ATP-binding proteins family.</text>
</comment>
<keyword evidence="8" id="KW-1185">Reference proteome</keyword>
<dbReference type="InterPro" id="IPR044304">
    <property type="entry name" value="NUBPL-like"/>
</dbReference>
<keyword evidence="5 6" id="KW-0411">Iron-sulfur</keyword>
<feature type="binding site" evidence="6">
    <location>
        <begin position="40"/>
        <end position="47"/>
    </location>
    <ligand>
        <name>ATP</name>
        <dbReference type="ChEBI" id="CHEBI:30616"/>
    </ligand>
</feature>
<evidence type="ECO:0000256" key="2">
    <source>
        <dbReference type="ARBA" id="ARBA00022741"/>
    </source>
</evidence>
<dbReference type="RefSeq" id="WP_184657133.1">
    <property type="nucleotide sequence ID" value="NZ_CP031518.1"/>
</dbReference>
<proteinExistence type="inferred from homology"/>
<dbReference type="InterPro" id="IPR027417">
    <property type="entry name" value="P-loop_NTPase"/>
</dbReference>
<keyword evidence="3 6" id="KW-0067">ATP-binding</keyword>
<dbReference type="CDD" id="cd02037">
    <property type="entry name" value="Mrp_NBP35"/>
    <property type="match status" value="1"/>
</dbReference>